<dbReference type="GO" id="GO:0047091">
    <property type="term" value="F:L-lysine 6-monooxygenase (NADPH) activity"/>
    <property type="evidence" value="ECO:0007669"/>
    <property type="project" value="UniProtKB-EC"/>
</dbReference>
<dbReference type="KEGG" id="atl:Athai_02060"/>
<evidence type="ECO:0000256" key="5">
    <source>
        <dbReference type="ARBA" id="ARBA00016406"/>
    </source>
</evidence>
<evidence type="ECO:0000256" key="9">
    <source>
        <dbReference type="ARBA" id="ARBA00023002"/>
    </source>
</evidence>
<keyword evidence="7" id="KW-0274">FAD</keyword>
<dbReference type="PANTHER" id="PTHR42802:SF1">
    <property type="entry name" value="L-ORNITHINE N(5)-MONOOXYGENASE"/>
    <property type="match status" value="1"/>
</dbReference>
<protein>
    <recommendedName>
        <fullName evidence="5">L-lysine N6-monooxygenase MbtG</fullName>
        <ecNumber evidence="4">1.14.13.59</ecNumber>
    </recommendedName>
    <alternativeName>
        <fullName evidence="14">Lysine 6-N-hydroxylase</fullName>
    </alternativeName>
    <alternativeName>
        <fullName evidence="13">Lysine N6-hydroxylase</fullName>
    </alternativeName>
    <alternativeName>
        <fullName evidence="11">Lysine-N-oxygenase</fullName>
    </alternativeName>
    <alternativeName>
        <fullName evidence="12">Mycobactin synthase protein G</fullName>
    </alternativeName>
</protein>
<evidence type="ECO:0000256" key="1">
    <source>
        <dbReference type="ARBA" id="ARBA00001974"/>
    </source>
</evidence>
<dbReference type="Gene3D" id="3.50.50.60">
    <property type="entry name" value="FAD/NAD(P)-binding domain"/>
    <property type="match status" value="1"/>
</dbReference>
<comment type="catalytic activity">
    <reaction evidence="15">
        <text>L-lysine + NADPH + O2 = N(6)-hydroxy-L-lysine + NADP(+) + H2O</text>
        <dbReference type="Rhea" id="RHEA:23228"/>
        <dbReference type="ChEBI" id="CHEBI:15377"/>
        <dbReference type="ChEBI" id="CHEBI:15379"/>
        <dbReference type="ChEBI" id="CHEBI:32551"/>
        <dbReference type="ChEBI" id="CHEBI:57783"/>
        <dbReference type="ChEBI" id="CHEBI:57820"/>
        <dbReference type="ChEBI" id="CHEBI:58349"/>
        <dbReference type="EC" id="1.14.13.59"/>
    </reaction>
</comment>
<evidence type="ECO:0000256" key="10">
    <source>
        <dbReference type="ARBA" id="ARBA00023033"/>
    </source>
</evidence>
<reference evidence="16 17" key="1">
    <citation type="submission" date="2020-08" db="EMBL/GenBank/DDBJ databases">
        <title>Whole genome shotgun sequence of Actinocatenispora thailandica NBRC 105041.</title>
        <authorList>
            <person name="Komaki H."/>
            <person name="Tamura T."/>
        </authorList>
    </citation>
    <scope>NUCLEOTIDE SEQUENCE [LARGE SCALE GENOMIC DNA]</scope>
    <source>
        <strain evidence="16 17">NBRC 105041</strain>
    </source>
</reference>
<gene>
    <name evidence="16" type="ORF">Athai_02060</name>
</gene>
<dbReference type="InterPro" id="IPR025700">
    <property type="entry name" value="Lys/Orn_oxygenase"/>
</dbReference>
<keyword evidence="10 16" id="KW-0503">Monooxygenase</keyword>
<evidence type="ECO:0000256" key="4">
    <source>
        <dbReference type="ARBA" id="ARBA00013076"/>
    </source>
</evidence>
<dbReference type="Pfam" id="PF13434">
    <property type="entry name" value="Lys_Orn_oxgnase"/>
    <property type="match status" value="1"/>
</dbReference>
<evidence type="ECO:0000256" key="14">
    <source>
        <dbReference type="ARBA" id="ARBA00032738"/>
    </source>
</evidence>
<evidence type="ECO:0000313" key="16">
    <source>
        <dbReference type="EMBL" id="BCJ32703.1"/>
    </source>
</evidence>
<keyword evidence="9" id="KW-0560">Oxidoreductase</keyword>
<dbReference type="RefSeq" id="WP_203959717.1">
    <property type="nucleotide sequence ID" value="NZ_AP023355.1"/>
</dbReference>
<keyword evidence="17" id="KW-1185">Reference proteome</keyword>
<dbReference type="SUPFAM" id="SSF51905">
    <property type="entry name" value="FAD/NAD(P)-binding domain"/>
    <property type="match status" value="2"/>
</dbReference>
<keyword evidence="8" id="KW-0521">NADP</keyword>
<evidence type="ECO:0000256" key="12">
    <source>
        <dbReference type="ARBA" id="ARBA00031158"/>
    </source>
</evidence>
<evidence type="ECO:0000256" key="8">
    <source>
        <dbReference type="ARBA" id="ARBA00022857"/>
    </source>
</evidence>
<accession>A0A7R7HUK0</accession>
<comment type="pathway">
    <text evidence="2">Siderophore biosynthesis.</text>
</comment>
<sequence length="431" mass="47665">MTDTFDVVAVGIGPFNLALAALADELPELRFAAYDAKPRFDWHPGVLFDWATVQVGFLADLVSLVRPTSRWSFLSYLVDRDRMYPFYLAERFHLPRREYADYCGWAAERLPSTRFGVQVTALDWDHDRALWTVRLREPAGARSVRARHVVLGVGTRPVLPAPLEAIGGDRAIHSASYLSQVDGWAAGVRHVAVVGSGQSGAEVFLDLLRRQRDRGWAVSWLTRTATFAPLDYTKLVLEYTTPEYMHYFHHLAPGVRDRLLAGQWQLYKGIDSETIDAIHAELYHRLLDDTLPPVRLYPATAVRDASRGADGIELSCDHADTGSTGTLAVDAVVAATGYAARPPALLDPVRPLIDWDDQGRYRIDAQHRIGTVPAVSGGLYVQNAELHTHGAAAPDLGIGAYRSATILNAITGREAFRLPKRTAFQTFGGVR</sequence>
<dbReference type="EMBL" id="AP023355">
    <property type="protein sequence ID" value="BCJ32703.1"/>
    <property type="molecule type" value="Genomic_DNA"/>
</dbReference>
<comment type="similarity">
    <text evidence="3">Belongs to the lysine N(6)-hydroxylase/L-ornithine N(5)-oxygenase family.</text>
</comment>
<dbReference type="PANTHER" id="PTHR42802">
    <property type="entry name" value="MONOOXYGENASE"/>
    <property type="match status" value="1"/>
</dbReference>
<evidence type="ECO:0000256" key="2">
    <source>
        <dbReference type="ARBA" id="ARBA00004924"/>
    </source>
</evidence>
<evidence type="ECO:0000256" key="13">
    <source>
        <dbReference type="ARBA" id="ARBA00032493"/>
    </source>
</evidence>
<evidence type="ECO:0000256" key="15">
    <source>
        <dbReference type="ARBA" id="ARBA00048407"/>
    </source>
</evidence>
<proteinExistence type="inferred from homology"/>
<dbReference type="EC" id="1.14.13.59" evidence="4"/>
<evidence type="ECO:0000313" key="17">
    <source>
        <dbReference type="Proteomes" id="UP000611640"/>
    </source>
</evidence>
<evidence type="ECO:0000256" key="6">
    <source>
        <dbReference type="ARBA" id="ARBA00022630"/>
    </source>
</evidence>
<dbReference type="InterPro" id="IPR036188">
    <property type="entry name" value="FAD/NAD-bd_sf"/>
</dbReference>
<evidence type="ECO:0000256" key="7">
    <source>
        <dbReference type="ARBA" id="ARBA00022827"/>
    </source>
</evidence>
<name>A0A7R7HUK0_9ACTN</name>
<dbReference type="AlphaFoldDB" id="A0A7R7HUK0"/>
<comment type="cofactor">
    <cofactor evidence="1">
        <name>FAD</name>
        <dbReference type="ChEBI" id="CHEBI:57692"/>
    </cofactor>
</comment>
<keyword evidence="6" id="KW-0285">Flavoprotein</keyword>
<evidence type="ECO:0000256" key="3">
    <source>
        <dbReference type="ARBA" id="ARBA00007588"/>
    </source>
</evidence>
<organism evidence="16 17">
    <name type="scientific">Actinocatenispora thailandica</name>
    <dbReference type="NCBI Taxonomy" id="227318"/>
    <lineage>
        <taxon>Bacteria</taxon>
        <taxon>Bacillati</taxon>
        <taxon>Actinomycetota</taxon>
        <taxon>Actinomycetes</taxon>
        <taxon>Micromonosporales</taxon>
        <taxon>Micromonosporaceae</taxon>
        <taxon>Actinocatenispora</taxon>
    </lineage>
</organism>
<evidence type="ECO:0000256" key="11">
    <source>
        <dbReference type="ARBA" id="ARBA00029939"/>
    </source>
</evidence>
<dbReference type="Proteomes" id="UP000611640">
    <property type="component" value="Chromosome"/>
</dbReference>